<dbReference type="Proteomes" id="UP000077266">
    <property type="component" value="Unassembled WGS sequence"/>
</dbReference>
<keyword evidence="2" id="KW-1185">Reference proteome</keyword>
<gene>
    <name evidence="1" type="ORF">EXIGLDRAFT_761942</name>
</gene>
<evidence type="ECO:0000313" key="2">
    <source>
        <dbReference type="Proteomes" id="UP000077266"/>
    </source>
</evidence>
<reference evidence="1 2" key="1">
    <citation type="journal article" date="2016" name="Mol. Biol. Evol.">
        <title>Comparative Genomics of Early-Diverging Mushroom-Forming Fungi Provides Insights into the Origins of Lignocellulose Decay Capabilities.</title>
        <authorList>
            <person name="Nagy L.G."/>
            <person name="Riley R."/>
            <person name="Tritt A."/>
            <person name="Adam C."/>
            <person name="Daum C."/>
            <person name="Floudas D."/>
            <person name="Sun H."/>
            <person name="Yadav J.S."/>
            <person name="Pangilinan J."/>
            <person name="Larsson K.H."/>
            <person name="Matsuura K."/>
            <person name="Barry K."/>
            <person name="Labutti K."/>
            <person name="Kuo R."/>
            <person name="Ohm R.A."/>
            <person name="Bhattacharya S.S."/>
            <person name="Shirouzu T."/>
            <person name="Yoshinaga Y."/>
            <person name="Martin F.M."/>
            <person name="Grigoriev I.V."/>
            <person name="Hibbett D.S."/>
        </authorList>
    </citation>
    <scope>NUCLEOTIDE SEQUENCE [LARGE SCALE GENOMIC DNA]</scope>
    <source>
        <strain evidence="1 2">HHB12029</strain>
    </source>
</reference>
<organism evidence="1 2">
    <name type="scientific">Exidia glandulosa HHB12029</name>
    <dbReference type="NCBI Taxonomy" id="1314781"/>
    <lineage>
        <taxon>Eukaryota</taxon>
        <taxon>Fungi</taxon>
        <taxon>Dikarya</taxon>
        <taxon>Basidiomycota</taxon>
        <taxon>Agaricomycotina</taxon>
        <taxon>Agaricomycetes</taxon>
        <taxon>Auriculariales</taxon>
        <taxon>Exidiaceae</taxon>
        <taxon>Exidia</taxon>
    </lineage>
</organism>
<accession>A0A165N1J2</accession>
<dbReference type="EMBL" id="KV425903">
    <property type="protein sequence ID" value="KZW00078.1"/>
    <property type="molecule type" value="Genomic_DNA"/>
</dbReference>
<protein>
    <submittedName>
        <fullName evidence="1">Uncharacterized protein</fullName>
    </submittedName>
</protein>
<sequence>MASPSFVMPSDRSPPLEDEECDARVASMLHSNRKYQFQLGYTQGYNRGTLDGKSACATELHDLRQSITHLRRECEQKDITIRELQAHALTVLPNDSEVKARDEGAIASPNILSPGFTSPAATAEGMLCQAGLEAEIVALFQSLADRGVKPHVVDVSIPEPKSREEFLAGLSHIGAQLLLNSCVRY</sequence>
<dbReference type="AlphaFoldDB" id="A0A165N1J2"/>
<dbReference type="InParanoid" id="A0A165N1J2"/>
<name>A0A165N1J2_EXIGL</name>
<proteinExistence type="predicted"/>
<evidence type="ECO:0000313" key="1">
    <source>
        <dbReference type="EMBL" id="KZW00078.1"/>
    </source>
</evidence>